<evidence type="ECO:0000313" key="1">
    <source>
        <dbReference type="EMBL" id="MBB6558345.1"/>
    </source>
</evidence>
<comment type="caution">
    <text evidence="1">The sequence shown here is derived from an EMBL/GenBank/DDBJ whole genome shotgun (WGS) entry which is preliminary data.</text>
</comment>
<evidence type="ECO:0000313" key="2">
    <source>
        <dbReference type="Proteomes" id="UP000575083"/>
    </source>
</evidence>
<gene>
    <name evidence="1" type="ORF">HNP48_001009</name>
</gene>
<dbReference type="RefSeq" id="WP_184856549.1">
    <property type="nucleotide sequence ID" value="NZ_JACHLK010000002.1"/>
</dbReference>
<proteinExistence type="predicted"/>
<accession>A0A7X0U8C7</accession>
<protein>
    <submittedName>
        <fullName evidence="1">Uncharacterized protein</fullName>
    </submittedName>
</protein>
<dbReference type="Proteomes" id="UP000575083">
    <property type="component" value="Unassembled WGS sequence"/>
</dbReference>
<dbReference type="EMBL" id="JACHLK010000002">
    <property type="protein sequence ID" value="MBB6558345.1"/>
    <property type="molecule type" value="Genomic_DNA"/>
</dbReference>
<organism evidence="1 2">
    <name type="scientific">Acidovorax soli</name>
    <dbReference type="NCBI Taxonomy" id="592050"/>
    <lineage>
        <taxon>Bacteria</taxon>
        <taxon>Pseudomonadati</taxon>
        <taxon>Pseudomonadota</taxon>
        <taxon>Betaproteobacteria</taxon>
        <taxon>Burkholderiales</taxon>
        <taxon>Comamonadaceae</taxon>
        <taxon>Acidovorax</taxon>
    </lineage>
</organism>
<name>A0A7X0U8C7_9BURK</name>
<keyword evidence="2" id="KW-1185">Reference proteome</keyword>
<dbReference type="AlphaFoldDB" id="A0A7X0U8C7"/>
<reference evidence="1 2" key="1">
    <citation type="submission" date="2020-08" db="EMBL/GenBank/DDBJ databases">
        <title>Functional genomics of gut bacteria from endangered species of beetles.</title>
        <authorList>
            <person name="Carlos-Shanley C."/>
        </authorList>
    </citation>
    <scope>NUCLEOTIDE SEQUENCE [LARGE SCALE GENOMIC DNA]</scope>
    <source>
        <strain evidence="1 2">S00198</strain>
    </source>
</reference>
<sequence length="136" mass="14368">MRIASLTFSAFSHPLHALARWLQPAMRGGYEHSATARPARTCKAPVPAYTAPTCPAAARMPRDDAMQAAAGARGLQHGTTPGTDAPHGHTQARHVVRVLRTAASGADAGRLVISGRMADVCAELDRMAAREALLQH</sequence>